<feature type="domain" description="Aminotransferase class I/classII large" evidence="4">
    <location>
        <begin position="32"/>
        <end position="391"/>
    </location>
</feature>
<dbReference type="InterPro" id="IPR019878">
    <property type="entry name" value="DapC_beta/gammaproteobac"/>
</dbReference>
<accession>A0ABS1CHC9</accession>
<dbReference type="PANTHER" id="PTHR42832">
    <property type="entry name" value="AMINO ACID AMINOTRANSFERASE"/>
    <property type="match status" value="1"/>
</dbReference>
<name>A0ABS1CHC9_9GAMM</name>
<keyword evidence="2" id="KW-0032">Aminotransferase</keyword>
<dbReference type="CDD" id="cd00609">
    <property type="entry name" value="AAT_like"/>
    <property type="match status" value="1"/>
</dbReference>
<dbReference type="InterPro" id="IPR015421">
    <property type="entry name" value="PyrdxlP-dep_Trfase_major"/>
</dbReference>
<sequence>MNPRLDRLQPYPFEKLGALLADATPPRGLAPIRLSIGEPKHPTPPFIAETLAANLDGLATYPATQGTPLLREAIADWLTRRFRLPQDALDPQRHVLPVNGTREALFAFAQAVVDADADALVLLPNPFYQIYEGAALLAGAQPRYLACTADTGHQPDFEAVDTATWERCQLLYLCSPGNPSGAVLEHSTLARLIELAERHDFIIAADECYSELYPDEAAPPVGLLQAAAVMGNTDFRRCVVFHSLSKRSNAPGLRSGFVAGDADVMRRFLAYRTYHGCAMALPQQHASAAAWRDEQHVVDNRRLYREKFDAVLAVLQDVLDVQRPAGGFYLWPQTPLDDTELARRLYAEQHVTVLPGSFLSRATADGDPGRGRVRMALVASLAECVEAAERIADFCRKL</sequence>
<dbReference type="Gene3D" id="3.40.640.10">
    <property type="entry name" value="Type I PLP-dependent aspartate aminotransferase-like (Major domain)"/>
    <property type="match status" value="1"/>
</dbReference>
<evidence type="ECO:0000313" key="5">
    <source>
        <dbReference type="EMBL" id="MBK1631253.1"/>
    </source>
</evidence>
<evidence type="ECO:0000259" key="4">
    <source>
        <dbReference type="Pfam" id="PF00155"/>
    </source>
</evidence>
<evidence type="ECO:0000313" key="6">
    <source>
        <dbReference type="Proteomes" id="UP000748752"/>
    </source>
</evidence>
<keyword evidence="6" id="KW-1185">Reference proteome</keyword>
<comment type="cofactor">
    <cofactor evidence="1">
        <name>pyridoxal 5'-phosphate</name>
        <dbReference type="ChEBI" id="CHEBI:597326"/>
    </cofactor>
</comment>
<dbReference type="Proteomes" id="UP000748752">
    <property type="component" value="Unassembled WGS sequence"/>
</dbReference>
<dbReference type="InterPro" id="IPR015424">
    <property type="entry name" value="PyrdxlP-dep_Trfase"/>
</dbReference>
<dbReference type="Pfam" id="PF00155">
    <property type="entry name" value="Aminotran_1_2"/>
    <property type="match status" value="1"/>
</dbReference>
<reference evidence="5 6" key="1">
    <citation type="journal article" date="2020" name="Microorganisms">
        <title>Osmotic Adaptation and Compatible Solute Biosynthesis of Phototrophic Bacteria as Revealed from Genome Analyses.</title>
        <authorList>
            <person name="Imhoff J.F."/>
            <person name="Rahn T."/>
            <person name="Kunzel S."/>
            <person name="Keller A."/>
            <person name="Neulinger S.C."/>
        </authorList>
    </citation>
    <scope>NUCLEOTIDE SEQUENCE [LARGE SCALE GENOMIC DNA]</scope>
    <source>
        <strain evidence="5 6">DSM 6210</strain>
    </source>
</reference>
<dbReference type="InterPro" id="IPR004839">
    <property type="entry name" value="Aminotransferase_I/II_large"/>
</dbReference>
<dbReference type="Gene3D" id="3.90.1150.10">
    <property type="entry name" value="Aspartate Aminotransferase, domain 1"/>
    <property type="match status" value="1"/>
</dbReference>
<dbReference type="InterPro" id="IPR015422">
    <property type="entry name" value="PyrdxlP-dep_Trfase_small"/>
</dbReference>
<dbReference type="EMBL" id="NRRV01000023">
    <property type="protein sequence ID" value="MBK1631253.1"/>
    <property type="molecule type" value="Genomic_DNA"/>
</dbReference>
<dbReference type="SUPFAM" id="SSF53383">
    <property type="entry name" value="PLP-dependent transferases"/>
    <property type="match status" value="1"/>
</dbReference>
<protein>
    <submittedName>
        <fullName evidence="5">Succinyldiaminopimelate transaminase</fullName>
    </submittedName>
</protein>
<evidence type="ECO:0000256" key="2">
    <source>
        <dbReference type="ARBA" id="ARBA00022576"/>
    </source>
</evidence>
<dbReference type="RefSeq" id="WP_200237192.1">
    <property type="nucleotide sequence ID" value="NZ_NRRV01000023.1"/>
</dbReference>
<organism evidence="5 6">
    <name type="scientific">Thiohalocapsa halophila</name>
    <dbReference type="NCBI Taxonomy" id="69359"/>
    <lineage>
        <taxon>Bacteria</taxon>
        <taxon>Pseudomonadati</taxon>
        <taxon>Pseudomonadota</taxon>
        <taxon>Gammaproteobacteria</taxon>
        <taxon>Chromatiales</taxon>
        <taxon>Chromatiaceae</taxon>
        <taxon>Thiohalocapsa</taxon>
    </lineage>
</organism>
<proteinExistence type="predicted"/>
<gene>
    <name evidence="5" type="primary">dapC</name>
    <name evidence="5" type="ORF">CKO31_10980</name>
</gene>
<dbReference type="PANTHER" id="PTHR42832:SF3">
    <property type="entry name" value="L-GLUTAMINE--4-(METHYLSULFANYL)-2-OXOBUTANOATE AMINOTRANSFERASE"/>
    <property type="match status" value="1"/>
</dbReference>
<keyword evidence="3" id="KW-0808">Transferase</keyword>
<evidence type="ECO:0000256" key="1">
    <source>
        <dbReference type="ARBA" id="ARBA00001933"/>
    </source>
</evidence>
<evidence type="ECO:0000256" key="3">
    <source>
        <dbReference type="ARBA" id="ARBA00022679"/>
    </source>
</evidence>
<dbReference type="NCBIfam" id="TIGR03538">
    <property type="entry name" value="DapC_gpp"/>
    <property type="match status" value="1"/>
</dbReference>
<comment type="caution">
    <text evidence="5">The sequence shown here is derived from an EMBL/GenBank/DDBJ whole genome shotgun (WGS) entry which is preliminary data.</text>
</comment>
<dbReference type="InterPro" id="IPR050881">
    <property type="entry name" value="LL-DAP_aminotransferase"/>
</dbReference>